<evidence type="ECO:0000313" key="3">
    <source>
        <dbReference type="Proteomes" id="UP000002384"/>
    </source>
</evidence>
<name>B7KLV8_GLOC7</name>
<evidence type="ECO:0000313" key="2">
    <source>
        <dbReference type="EMBL" id="ACK73780.1"/>
    </source>
</evidence>
<protein>
    <recommendedName>
        <fullName evidence="1">Metallo-beta-lactamase domain-containing protein</fullName>
    </recommendedName>
</protein>
<dbReference type="eggNOG" id="COG2220">
    <property type="taxonomic scope" value="Bacteria"/>
</dbReference>
<reference evidence="3" key="1">
    <citation type="journal article" date="2011" name="MBio">
        <title>Novel metabolic attributes of the genus Cyanothece, comprising a group of unicellular nitrogen-fixing Cyanobacteria.</title>
        <authorList>
            <person name="Bandyopadhyay A."/>
            <person name="Elvitigala T."/>
            <person name="Welsh E."/>
            <person name="Stockel J."/>
            <person name="Liberton M."/>
            <person name="Min H."/>
            <person name="Sherman L.A."/>
            <person name="Pakrasi H.B."/>
        </authorList>
    </citation>
    <scope>NUCLEOTIDE SEQUENCE [LARGE SCALE GENOMIC DNA]</scope>
    <source>
        <strain evidence="3">PCC 7424</strain>
        <plasmid evidence="3">pP742401</plasmid>
    </source>
</reference>
<sequence>MKRSNPNQEINLPLSETVEKPNFASGSLLFVGTATVVLRYAGFTILTDPNFLHQGDHIHLGYGIRSTRLTNPGLEIEELPPLDFIILSHFHEDHFDRVAVDKLNKSLPIITTDHAAKNLKNKGFTRVYPLKSWESFTIKKGEALVQITAMPARHGPGIFQALLPPVIGSILEFFRENKNQSSTLTLSEQMEEESQTTAPIFRLYITGDTIIYEELKKIPQHYKNIDLALLHLGGTKVLGILLTMDARLGVEAIQIIEPRLSIPIHFNDYTIFKSSLEEFIEAVKQAGLEERVMYLKHGDTYQWIIDN</sequence>
<dbReference type="KEGG" id="cyc:PCC7424_5715"/>
<keyword evidence="3" id="KW-1185">Reference proteome</keyword>
<dbReference type="SUPFAM" id="SSF56281">
    <property type="entry name" value="Metallo-hydrolase/oxidoreductase"/>
    <property type="match status" value="1"/>
</dbReference>
<dbReference type="PANTHER" id="PTHR43546:SF7">
    <property type="entry name" value="METALLO-BETA-LACTAMASE DOMAIN-CONTAINING PROTEIN"/>
    <property type="match status" value="1"/>
</dbReference>
<dbReference type="EMBL" id="CP001292">
    <property type="protein sequence ID" value="ACK73780.1"/>
    <property type="molecule type" value="Genomic_DNA"/>
</dbReference>
<organism evidence="2 3">
    <name type="scientific">Gloeothece citriformis (strain PCC 7424)</name>
    <name type="common">Cyanothece sp. (strain PCC 7424)</name>
    <dbReference type="NCBI Taxonomy" id="65393"/>
    <lineage>
        <taxon>Bacteria</taxon>
        <taxon>Bacillati</taxon>
        <taxon>Cyanobacteriota</taxon>
        <taxon>Cyanophyceae</taxon>
        <taxon>Oscillatoriophycideae</taxon>
        <taxon>Chroococcales</taxon>
        <taxon>Aphanothecaceae</taxon>
        <taxon>Gloeothece</taxon>
        <taxon>Gloeothece citriformis</taxon>
    </lineage>
</organism>
<gene>
    <name evidence="2" type="ordered locus">PCC7424_5715</name>
</gene>
<dbReference type="AlphaFoldDB" id="B7KLV8"/>
<dbReference type="OrthoDB" id="3204284at2"/>
<dbReference type="PANTHER" id="PTHR43546">
    <property type="entry name" value="UPF0173 METAL-DEPENDENT HYDROLASE MJ1163-RELATED"/>
    <property type="match status" value="1"/>
</dbReference>
<dbReference type="Proteomes" id="UP000002384">
    <property type="component" value="Plasmid pP742401"/>
</dbReference>
<feature type="domain" description="Metallo-beta-lactamase" evidence="1">
    <location>
        <begin position="64"/>
        <end position="266"/>
    </location>
</feature>
<proteinExistence type="predicted"/>
<dbReference type="Gene3D" id="3.60.15.10">
    <property type="entry name" value="Ribonuclease Z/Hydroxyacylglutathione hydrolase-like"/>
    <property type="match status" value="1"/>
</dbReference>
<dbReference type="InterPro" id="IPR001279">
    <property type="entry name" value="Metallo-B-lactamas"/>
</dbReference>
<dbReference type="Pfam" id="PF12706">
    <property type="entry name" value="Lactamase_B_2"/>
    <property type="match status" value="1"/>
</dbReference>
<dbReference type="InterPro" id="IPR050114">
    <property type="entry name" value="UPF0173_UPF0282_UlaG_hydrolase"/>
</dbReference>
<dbReference type="InterPro" id="IPR036866">
    <property type="entry name" value="RibonucZ/Hydroxyglut_hydro"/>
</dbReference>
<dbReference type="RefSeq" id="WP_012599682.1">
    <property type="nucleotide sequence ID" value="NC_011738.1"/>
</dbReference>
<accession>B7KLV8</accession>
<geneLocation type="plasmid" evidence="2 3">
    <name>pP742401</name>
</geneLocation>
<dbReference type="HOGENOM" id="CLU_051050_0_0_3"/>
<keyword evidence="2" id="KW-0614">Plasmid</keyword>
<evidence type="ECO:0000259" key="1">
    <source>
        <dbReference type="Pfam" id="PF12706"/>
    </source>
</evidence>